<organism evidence="1 2">
    <name type="scientific">Trichocladium antarcticum</name>
    <dbReference type="NCBI Taxonomy" id="1450529"/>
    <lineage>
        <taxon>Eukaryota</taxon>
        <taxon>Fungi</taxon>
        <taxon>Dikarya</taxon>
        <taxon>Ascomycota</taxon>
        <taxon>Pezizomycotina</taxon>
        <taxon>Sordariomycetes</taxon>
        <taxon>Sordariomycetidae</taxon>
        <taxon>Sordariales</taxon>
        <taxon>Chaetomiaceae</taxon>
        <taxon>Trichocladium</taxon>
    </lineage>
</organism>
<name>A0AAN6URL5_9PEZI</name>
<dbReference type="AlphaFoldDB" id="A0AAN6URL5"/>
<evidence type="ECO:0000313" key="2">
    <source>
        <dbReference type="Proteomes" id="UP001304895"/>
    </source>
</evidence>
<dbReference type="Proteomes" id="UP001304895">
    <property type="component" value="Unassembled WGS sequence"/>
</dbReference>
<reference evidence="1" key="1">
    <citation type="journal article" date="2023" name="Mol. Phylogenet. Evol.">
        <title>Genome-scale phylogeny and comparative genomics of the fungal order Sordariales.</title>
        <authorList>
            <person name="Hensen N."/>
            <person name="Bonometti L."/>
            <person name="Westerberg I."/>
            <person name="Brannstrom I.O."/>
            <person name="Guillou S."/>
            <person name="Cros-Aarteil S."/>
            <person name="Calhoun S."/>
            <person name="Haridas S."/>
            <person name="Kuo A."/>
            <person name="Mondo S."/>
            <person name="Pangilinan J."/>
            <person name="Riley R."/>
            <person name="LaButti K."/>
            <person name="Andreopoulos B."/>
            <person name="Lipzen A."/>
            <person name="Chen C."/>
            <person name="Yan M."/>
            <person name="Daum C."/>
            <person name="Ng V."/>
            <person name="Clum A."/>
            <person name="Steindorff A."/>
            <person name="Ohm R.A."/>
            <person name="Martin F."/>
            <person name="Silar P."/>
            <person name="Natvig D.O."/>
            <person name="Lalanne C."/>
            <person name="Gautier V."/>
            <person name="Ament-Velasquez S.L."/>
            <person name="Kruys A."/>
            <person name="Hutchinson M.I."/>
            <person name="Powell A.J."/>
            <person name="Barry K."/>
            <person name="Miller A.N."/>
            <person name="Grigoriev I.V."/>
            <person name="Debuchy R."/>
            <person name="Gladieux P."/>
            <person name="Hiltunen Thoren M."/>
            <person name="Johannesson H."/>
        </authorList>
    </citation>
    <scope>NUCLEOTIDE SEQUENCE</scope>
    <source>
        <strain evidence="1">CBS 123565</strain>
    </source>
</reference>
<accession>A0AAN6URL5</accession>
<proteinExistence type="predicted"/>
<evidence type="ECO:0000313" key="1">
    <source>
        <dbReference type="EMBL" id="KAK4137928.1"/>
    </source>
</evidence>
<dbReference type="EMBL" id="MU853402">
    <property type="protein sequence ID" value="KAK4137928.1"/>
    <property type="molecule type" value="Genomic_DNA"/>
</dbReference>
<keyword evidence="2" id="KW-1185">Reference proteome</keyword>
<protein>
    <submittedName>
        <fullName evidence="1">Uncharacterized protein</fullName>
    </submittedName>
</protein>
<gene>
    <name evidence="1" type="ORF">BT67DRAFT_125900</name>
</gene>
<sequence>MERRRDFVQWGGGIGIIRFFSPCLITGGVFCVNWRHTWDLKYCISRRHVLATRTDLDTTIHTTLGGLYNDWREVL</sequence>
<reference evidence="1" key="2">
    <citation type="submission" date="2023-05" db="EMBL/GenBank/DDBJ databases">
        <authorList>
            <consortium name="Lawrence Berkeley National Laboratory"/>
            <person name="Steindorff A."/>
            <person name="Hensen N."/>
            <person name="Bonometti L."/>
            <person name="Westerberg I."/>
            <person name="Brannstrom I.O."/>
            <person name="Guillou S."/>
            <person name="Cros-Aarteil S."/>
            <person name="Calhoun S."/>
            <person name="Haridas S."/>
            <person name="Kuo A."/>
            <person name="Mondo S."/>
            <person name="Pangilinan J."/>
            <person name="Riley R."/>
            <person name="Labutti K."/>
            <person name="Andreopoulos B."/>
            <person name="Lipzen A."/>
            <person name="Chen C."/>
            <person name="Yanf M."/>
            <person name="Daum C."/>
            <person name="Ng V."/>
            <person name="Clum A."/>
            <person name="Ohm R."/>
            <person name="Martin F."/>
            <person name="Silar P."/>
            <person name="Natvig D."/>
            <person name="Lalanne C."/>
            <person name="Gautier V."/>
            <person name="Ament-Velasquez S.L."/>
            <person name="Kruys A."/>
            <person name="Hutchinson M.I."/>
            <person name="Powell A.J."/>
            <person name="Barry K."/>
            <person name="Miller A.N."/>
            <person name="Grigoriev I.V."/>
            <person name="Debuchy R."/>
            <person name="Gladieux P."/>
            <person name="Thoren M.H."/>
            <person name="Johannesson H."/>
        </authorList>
    </citation>
    <scope>NUCLEOTIDE SEQUENCE</scope>
    <source>
        <strain evidence="1">CBS 123565</strain>
    </source>
</reference>
<comment type="caution">
    <text evidence="1">The sequence shown here is derived from an EMBL/GenBank/DDBJ whole genome shotgun (WGS) entry which is preliminary data.</text>
</comment>